<dbReference type="InParanoid" id="I1C4G9"/>
<gene>
    <name evidence="1" type="ORF">RO3G_08054</name>
</gene>
<name>I1C4G9_RHIO9</name>
<keyword evidence="2" id="KW-1185">Reference proteome</keyword>
<dbReference type="AlphaFoldDB" id="I1C4G9"/>
<protein>
    <submittedName>
        <fullName evidence="1">Uncharacterized protein</fullName>
    </submittedName>
</protein>
<dbReference type="RefSeq" id="XP_067518745.1">
    <property type="nucleotide sequence ID" value="XM_067662644.1"/>
</dbReference>
<reference evidence="1 2" key="1">
    <citation type="journal article" date="2009" name="PLoS Genet.">
        <title>Genomic analysis of the basal lineage fungus Rhizopus oryzae reveals a whole-genome duplication.</title>
        <authorList>
            <person name="Ma L.-J."/>
            <person name="Ibrahim A.S."/>
            <person name="Skory C."/>
            <person name="Grabherr M.G."/>
            <person name="Burger G."/>
            <person name="Butler M."/>
            <person name="Elias M."/>
            <person name="Idnurm A."/>
            <person name="Lang B.F."/>
            <person name="Sone T."/>
            <person name="Abe A."/>
            <person name="Calvo S.E."/>
            <person name="Corrochano L.M."/>
            <person name="Engels R."/>
            <person name="Fu J."/>
            <person name="Hansberg W."/>
            <person name="Kim J.-M."/>
            <person name="Kodira C.D."/>
            <person name="Koehrsen M.J."/>
            <person name="Liu B."/>
            <person name="Miranda-Saavedra D."/>
            <person name="O'Leary S."/>
            <person name="Ortiz-Castellanos L."/>
            <person name="Poulter R."/>
            <person name="Rodriguez-Romero J."/>
            <person name="Ruiz-Herrera J."/>
            <person name="Shen Y.-Q."/>
            <person name="Zeng Q."/>
            <person name="Galagan J."/>
            <person name="Birren B.W."/>
            <person name="Cuomo C.A."/>
            <person name="Wickes B.L."/>
        </authorList>
    </citation>
    <scope>NUCLEOTIDE SEQUENCE [LARGE SCALE GENOMIC DNA]</scope>
    <source>
        <strain evidence="2">RA 99-880 / ATCC MYA-4621 / FGSC 9543 / NRRL 43880</strain>
    </source>
</reference>
<evidence type="ECO:0000313" key="2">
    <source>
        <dbReference type="Proteomes" id="UP000009138"/>
    </source>
</evidence>
<dbReference type="EMBL" id="CH476737">
    <property type="protein sequence ID" value="EIE83349.1"/>
    <property type="molecule type" value="Genomic_DNA"/>
</dbReference>
<sequence length="74" mass="8543">MAIIKIFDMTENLADAFSKYIGIEEQLRSYNNYGIEDLRVEMDTIEKEFNRINEFVSSSLMDLSENLAASLNVQ</sequence>
<organism evidence="1 2">
    <name type="scientific">Rhizopus delemar (strain RA 99-880 / ATCC MYA-4621 / FGSC 9543 / NRRL 43880)</name>
    <name type="common">Mucormycosis agent</name>
    <name type="synonym">Rhizopus arrhizus var. delemar</name>
    <dbReference type="NCBI Taxonomy" id="246409"/>
    <lineage>
        <taxon>Eukaryota</taxon>
        <taxon>Fungi</taxon>
        <taxon>Fungi incertae sedis</taxon>
        <taxon>Mucoromycota</taxon>
        <taxon>Mucoromycotina</taxon>
        <taxon>Mucoromycetes</taxon>
        <taxon>Mucorales</taxon>
        <taxon>Mucorineae</taxon>
        <taxon>Rhizopodaceae</taxon>
        <taxon>Rhizopus</taxon>
    </lineage>
</organism>
<evidence type="ECO:0000313" key="1">
    <source>
        <dbReference type="EMBL" id="EIE83349.1"/>
    </source>
</evidence>
<dbReference type="Proteomes" id="UP000009138">
    <property type="component" value="Unassembled WGS sequence"/>
</dbReference>
<dbReference type="GeneID" id="93615025"/>
<accession>I1C4G9</accession>
<proteinExistence type="predicted"/>
<dbReference type="VEuPathDB" id="FungiDB:RO3G_08054"/>